<dbReference type="InterPro" id="IPR013783">
    <property type="entry name" value="Ig-like_fold"/>
</dbReference>
<keyword evidence="2" id="KW-0812">Transmembrane</keyword>
<dbReference type="EMBL" id="PCMW01000018">
    <property type="protein sequence ID" value="PDS26341.1"/>
    <property type="molecule type" value="Genomic_DNA"/>
</dbReference>
<feature type="domain" description="HTH luxR-type" evidence="3">
    <location>
        <begin position="896"/>
        <end position="953"/>
    </location>
</feature>
<dbReference type="SMART" id="SM00421">
    <property type="entry name" value="HTH_LUXR"/>
    <property type="match status" value="1"/>
</dbReference>
<evidence type="ECO:0000259" key="3">
    <source>
        <dbReference type="SMART" id="SM00421"/>
    </source>
</evidence>
<evidence type="ECO:0000313" key="4">
    <source>
        <dbReference type="EMBL" id="PDS26341.1"/>
    </source>
</evidence>
<keyword evidence="2" id="KW-0472">Membrane</keyword>
<dbReference type="InterPro" id="IPR011047">
    <property type="entry name" value="Quinoprotein_ADH-like_sf"/>
</dbReference>
<gene>
    <name evidence="4" type="ORF">B0A77_03175</name>
</gene>
<comment type="caution">
    <text evidence="4">The sequence shown here is derived from an EMBL/GenBank/DDBJ whole genome shotgun (WGS) entry which is preliminary data.</text>
</comment>
<evidence type="ECO:0000256" key="1">
    <source>
        <dbReference type="SAM" id="Coils"/>
    </source>
</evidence>
<organism evidence="4 5">
    <name type="scientific">Flavobacterium branchiophilum</name>
    <dbReference type="NCBI Taxonomy" id="55197"/>
    <lineage>
        <taxon>Bacteria</taxon>
        <taxon>Pseudomonadati</taxon>
        <taxon>Bacteroidota</taxon>
        <taxon>Flavobacteriia</taxon>
        <taxon>Flavobacteriales</taxon>
        <taxon>Flavobacteriaceae</taxon>
        <taxon>Flavobacterium</taxon>
    </lineage>
</organism>
<dbReference type="InterPro" id="IPR000792">
    <property type="entry name" value="Tscrpt_reg_LuxR_C"/>
</dbReference>
<dbReference type="SUPFAM" id="SSF50998">
    <property type="entry name" value="Quinoprotein alcohol dehydrogenase-like"/>
    <property type="match status" value="1"/>
</dbReference>
<dbReference type="Gene3D" id="1.10.10.10">
    <property type="entry name" value="Winged helix-like DNA-binding domain superfamily/Winged helix DNA-binding domain"/>
    <property type="match status" value="1"/>
</dbReference>
<sequence>MKLKFTKNILIIVKIVYMIDTCKNLFVFILVCLLFDVSVAQELPPIIQYNTSTYGAGNQSWMITQDRNHYMYFANNEGLMEFNGANWTLYPSPNETIIRSVKVVDDKIFMGCYMEFGYWKRQTNGKLVYTSLSRAIKKQLIEDEHFWNILSLDQYILFQSFNRIYVYNTKSKSFQIIKNHPYIFRCYKVNNSIYFQAIGEGIFEIVNGKSQLITNDEQIKNNRIVEIFKTDLGLLLQTERAGVFKLEGDQIMPFHFESEAELKPNSIFCAQKLSDGGFALGTISNGIYILNHVGKIKYHITQNMGLSNNTVLCLNEDSDNNLWLGLDNGINCINLQSPIKNYKDDIGFLGTVYASAKFEDNIYIGTNQGLYYKKWNSNEAFRFVTGTKGQVWTLFPYKNQLFCGHDMGTFLIKKNSIQIIYKQSGTWKFNVLPHAPHLILQGNYNGLSVLEEQNGSWVFRNKLQGYDISSRYFEVSNKNDIYVGHEYKGILKIIPDQDFSKVKHFSILNHPIKGKHISLAQYNGQIFYAGKQGIFRLNNQTNQFEKEFSMSQIFMNNEYISGKMNIDNTNKMWFFTKHYMYYFTSGNFDSNLKKHKIPIPFSTIFPMIGYENIAQIANNEYLVGKTDGYFIINLYDFKVKPQRIYITNITVNKLNSSNDNLSITETGTLSHDANNLVFNFTVPQYNKFLDVEYQYVLVGLQNEWSEWSSKTTVNFKNLEPGDYVFKVKAKIANTNSENEAMYRFTIKKPWYASTLALLIYFVVFGVMAYYINKFYKIYYQKQEQKLIAENNRLLEIAALENEQQLMKLKNEQLSQDVDAKSKELAVSTMSLIKKNELLELIKEDLKKTSKESENRSIKSMISTINKNITEEDNWNKFREAYDTTDKDFLKKMKTAHPSLTPSDLKLCAYLRLNLSSKEIAPMLHISIRSVEVKRYRLRKKLNLEHDAGLVNYILGI</sequence>
<evidence type="ECO:0000256" key="2">
    <source>
        <dbReference type="SAM" id="Phobius"/>
    </source>
</evidence>
<feature type="transmembrane region" description="Helical" evidence="2">
    <location>
        <begin position="750"/>
        <end position="771"/>
    </location>
</feature>
<proteinExistence type="predicted"/>
<evidence type="ECO:0000313" key="5">
    <source>
        <dbReference type="Proteomes" id="UP000220828"/>
    </source>
</evidence>
<dbReference type="OrthoDB" id="1090267at2"/>
<dbReference type="Gene3D" id="2.130.10.10">
    <property type="entry name" value="YVTN repeat-like/Quinoprotein amine dehydrogenase"/>
    <property type="match status" value="2"/>
</dbReference>
<dbReference type="InterPro" id="IPR011123">
    <property type="entry name" value="Y_Y_Y"/>
</dbReference>
<dbReference type="AlphaFoldDB" id="A0A2H3KU45"/>
<dbReference type="Pfam" id="PF07494">
    <property type="entry name" value="Reg_prop"/>
    <property type="match status" value="1"/>
</dbReference>
<protein>
    <submittedName>
        <fullName evidence="4">LuxR family transcriptional regulator</fullName>
    </submittedName>
</protein>
<dbReference type="CDD" id="cd00063">
    <property type="entry name" value="FN3"/>
    <property type="match status" value="1"/>
</dbReference>
<dbReference type="GO" id="GO:0003677">
    <property type="term" value="F:DNA binding"/>
    <property type="evidence" value="ECO:0007669"/>
    <property type="project" value="InterPro"/>
</dbReference>
<dbReference type="Pfam" id="PF07495">
    <property type="entry name" value="Y_Y_Y"/>
    <property type="match status" value="1"/>
</dbReference>
<accession>A0A2H3KU45</accession>
<name>A0A2H3KU45_9FLAO</name>
<dbReference type="InterPro" id="IPR015943">
    <property type="entry name" value="WD40/YVTN_repeat-like_dom_sf"/>
</dbReference>
<reference evidence="4 5" key="1">
    <citation type="submission" date="2017-09" db="EMBL/GenBank/DDBJ databases">
        <title>Whole genomes of Flavobacteriaceae.</title>
        <authorList>
            <person name="Stine C."/>
            <person name="Li C."/>
            <person name="Tadesse D."/>
        </authorList>
    </citation>
    <scope>NUCLEOTIDE SEQUENCE [LARGE SCALE GENOMIC DNA]</scope>
    <source>
        <strain evidence="4 5">ATCC 35036</strain>
    </source>
</reference>
<dbReference type="InterPro" id="IPR003961">
    <property type="entry name" value="FN3_dom"/>
</dbReference>
<dbReference type="Proteomes" id="UP000220828">
    <property type="component" value="Unassembled WGS sequence"/>
</dbReference>
<feature type="coiled-coil region" evidence="1">
    <location>
        <begin position="791"/>
        <end position="855"/>
    </location>
</feature>
<keyword evidence="2" id="KW-1133">Transmembrane helix</keyword>
<keyword evidence="1" id="KW-0175">Coiled coil</keyword>
<dbReference type="SUPFAM" id="SSF46894">
    <property type="entry name" value="C-terminal effector domain of the bipartite response regulators"/>
    <property type="match status" value="1"/>
</dbReference>
<dbReference type="InterPro" id="IPR016032">
    <property type="entry name" value="Sig_transdc_resp-reg_C-effctor"/>
</dbReference>
<dbReference type="GO" id="GO:0006355">
    <property type="term" value="P:regulation of DNA-templated transcription"/>
    <property type="evidence" value="ECO:0007669"/>
    <property type="project" value="InterPro"/>
</dbReference>
<dbReference type="InterPro" id="IPR036388">
    <property type="entry name" value="WH-like_DNA-bd_sf"/>
</dbReference>
<dbReference type="InterPro" id="IPR011110">
    <property type="entry name" value="Reg_prop"/>
</dbReference>
<dbReference type="Gene3D" id="2.60.40.10">
    <property type="entry name" value="Immunoglobulins"/>
    <property type="match status" value="1"/>
</dbReference>